<dbReference type="AlphaFoldDB" id="A0A2T0VZX8"/>
<evidence type="ECO:0000256" key="1">
    <source>
        <dbReference type="SAM" id="SignalP"/>
    </source>
</evidence>
<dbReference type="PROSITE" id="PS51257">
    <property type="entry name" value="PROKAR_LIPOPROTEIN"/>
    <property type="match status" value="1"/>
</dbReference>
<dbReference type="OrthoDB" id="7856755at2"/>
<organism evidence="2 3">
    <name type="scientific">Yoonia maritima</name>
    <dbReference type="NCBI Taxonomy" id="1435347"/>
    <lineage>
        <taxon>Bacteria</taxon>
        <taxon>Pseudomonadati</taxon>
        <taxon>Pseudomonadota</taxon>
        <taxon>Alphaproteobacteria</taxon>
        <taxon>Rhodobacterales</taxon>
        <taxon>Paracoccaceae</taxon>
        <taxon>Yoonia</taxon>
    </lineage>
</organism>
<keyword evidence="3" id="KW-1185">Reference proteome</keyword>
<gene>
    <name evidence="2" type="ORF">CLV80_10431</name>
</gene>
<evidence type="ECO:0000313" key="2">
    <source>
        <dbReference type="EMBL" id="PRY78069.1"/>
    </source>
</evidence>
<name>A0A2T0VZX8_9RHOB</name>
<keyword evidence="1" id="KW-0732">Signal</keyword>
<feature type="chain" id="PRO_5015635683" evidence="1">
    <location>
        <begin position="19"/>
        <end position="72"/>
    </location>
</feature>
<proteinExistence type="predicted"/>
<comment type="caution">
    <text evidence="2">The sequence shown here is derived from an EMBL/GenBank/DDBJ whole genome shotgun (WGS) entry which is preliminary data.</text>
</comment>
<accession>A0A2T0VZX8</accession>
<dbReference type="RefSeq" id="WP_106356240.1">
    <property type="nucleotide sequence ID" value="NZ_PVTP01000004.1"/>
</dbReference>
<reference evidence="2 3" key="1">
    <citation type="submission" date="2018-03" db="EMBL/GenBank/DDBJ databases">
        <title>Genomic Encyclopedia of Archaeal and Bacterial Type Strains, Phase II (KMG-II): from individual species to whole genera.</title>
        <authorList>
            <person name="Goeker M."/>
        </authorList>
    </citation>
    <scope>NUCLEOTIDE SEQUENCE [LARGE SCALE GENOMIC DNA]</scope>
    <source>
        <strain evidence="2 3">DSM 101533</strain>
    </source>
</reference>
<evidence type="ECO:0000313" key="3">
    <source>
        <dbReference type="Proteomes" id="UP000238007"/>
    </source>
</evidence>
<protein>
    <submittedName>
        <fullName evidence="2">Uncharacterized protein</fullName>
    </submittedName>
</protein>
<dbReference type="EMBL" id="PVTP01000004">
    <property type="protein sequence ID" value="PRY78069.1"/>
    <property type="molecule type" value="Genomic_DNA"/>
</dbReference>
<feature type="signal peptide" evidence="1">
    <location>
        <begin position="1"/>
        <end position="18"/>
    </location>
</feature>
<dbReference type="Proteomes" id="UP000238007">
    <property type="component" value="Unassembled WGS sequence"/>
</dbReference>
<sequence length="72" mass="7439">MFRLIVPVAICFAFPANAQSGTSCALTEDNDNCNRVVACIGTDGLWFNGRAFGRGTGTFTGAISDGVSCDGT</sequence>